<gene>
    <name evidence="2" type="ORF">DFH07DRAFT_782346</name>
</gene>
<sequence>MPEPRVEDHWQQAESPERAWFSLTANSGCSPASSPPSAPMEKTPSAHGIKGHGERDLFHDRLLASVLRRERAQRLLIAQAEEQRRQQEISPAERQRFRCRLVMEKLEPGRSYARFFKDNLPASEEAKWLLLNHYQDYLRWMITGIQAELLLALAISQGTSYSLLAALAAAFTKDLHTAEMSTDSEPIESQSQSQSCSCNENTGYTCDNCIATLRALISQAGEALEDILAGRRTRCVETRLRTRQATGPHSLARSDAALRRINRDIQRAIRRYHTVQEAMMGMGCRIFKAVFQIIYLSLNAYDGPSSYERIF</sequence>
<reference evidence="2" key="1">
    <citation type="submission" date="2023-03" db="EMBL/GenBank/DDBJ databases">
        <title>Massive genome expansion in bonnet fungi (Mycena s.s.) driven by repeated elements and novel gene families across ecological guilds.</title>
        <authorList>
            <consortium name="Lawrence Berkeley National Laboratory"/>
            <person name="Harder C.B."/>
            <person name="Miyauchi S."/>
            <person name="Viragh M."/>
            <person name="Kuo A."/>
            <person name="Thoen E."/>
            <person name="Andreopoulos B."/>
            <person name="Lu D."/>
            <person name="Skrede I."/>
            <person name="Drula E."/>
            <person name="Henrissat B."/>
            <person name="Morin E."/>
            <person name="Kohler A."/>
            <person name="Barry K."/>
            <person name="LaButti K."/>
            <person name="Morin E."/>
            <person name="Salamov A."/>
            <person name="Lipzen A."/>
            <person name="Mereny Z."/>
            <person name="Hegedus B."/>
            <person name="Baldrian P."/>
            <person name="Stursova M."/>
            <person name="Weitz H."/>
            <person name="Taylor A."/>
            <person name="Grigoriev I.V."/>
            <person name="Nagy L.G."/>
            <person name="Martin F."/>
            <person name="Kauserud H."/>
        </authorList>
    </citation>
    <scope>NUCLEOTIDE SEQUENCE</scope>
    <source>
        <strain evidence="2">CBHHK188m</strain>
    </source>
</reference>
<proteinExistence type="predicted"/>
<name>A0AAD7MRM3_9AGAR</name>
<dbReference type="EMBL" id="JARJLG010000209">
    <property type="protein sequence ID" value="KAJ7727808.1"/>
    <property type="molecule type" value="Genomic_DNA"/>
</dbReference>
<evidence type="ECO:0000313" key="2">
    <source>
        <dbReference type="EMBL" id="KAJ7727808.1"/>
    </source>
</evidence>
<comment type="caution">
    <text evidence="2">The sequence shown here is derived from an EMBL/GenBank/DDBJ whole genome shotgun (WGS) entry which is preliminary data.</text>
</comment>
<evidence type="ECO:0000256" key="1">
    <source>
        <dbReference type="SAM" id="MobiDB-lite"/>
    </source>
</evidence>
<evidence type="ECO:0000313" key="3">
    <source>
        <dbReference type="Proteomes" id="UP001215280"/>
    </source>
</evidence>
<dbReference type="Proteomes" id="UP001215280">
    <property type="component" value="Unassembled WGS sequence"/>
</dbReference>
<accession>A0AAD7MRM3</accession>
<keyword evidence="3" id="KW-1185">Reference proteome</keyword>
<protein>
    <submittedName>
        <fullName evidence="2">Uncharacterized protein</fullName>
    </submittedName>
</protein>
<feature type="region of interest" description="Disordered" evidence="1">
    <location>
        <begin position="25"/>
        <end position="51"/>
    </location>
</feature>
<dbReference type="AlphaFoldDB" id="A0AAD7MRM3"/>
<organism evidence="2 3">
    <name type="scientific">Mycena maculata</name>
    <dbReference type="NCBI Taxonomy" id="230809"/>
    <lineage>
        <taxon>Eukaryota</taxon>
        <taxon>Fungi</taxon>
        <taxon>Dikarya</taxon>
        <taxon>Basidiomycota</taxon>
        <taxon>Agaricomycotina</taxon>
        <taxon>Agaricomycetes</taxon>
        <taxon>Agaricomycetidae</taxon>
        <taxon>Agaricales</taxon>
        <taxon>Marasmiineae</taxon>
        <taxon>Mycenaceae</taxon>
        <taxon>Mycena</taxon>
    </lineage>
</organism>